<keyword evidence="3" id="KW-0547">Nucleotide-binding</keyword>
<dbReference type="PROSITE" id="PS50893">
    <property type="entry name" value="ABC_TRANSPORTER_2"/>
    <property type="match status" value="1"/>
</dbReference>
<feature type="transmembrane region" description="Helical" evidence="8">
    <location>
        <begin position="166"/>
        <end position="187"/>
    </location>
</feature>
<evidence type="ECO:0000256" key="4">
    <source>
        <dbReference type="ARBA" id="ARBA00022840"/>
    </source>
</evidence>
<feature type="domain" description="ABC transmembrane type-1" evidence="10">
    <location>
        <begin position="53"/>
        <end position="334"/>
    </location>
</feature>
<evidence type="ECO:0000256" key="6">
    <source>
        <dbReference type="ARBA" id="ARBA00023136"/>
    </source>
</evidence>
<dbReference type="Gene3D" id="1.20.1560.10">
    <property type="entry name" value="ABC transporter type 1, transmembrane domain"/>
    <property type="match status" value="1"/>
</dbReference>
<comment type="caution">
    <text evidence="11">The sequence shown here is derived from an EMBL/GenBank/DDBJ whole genome shotgun (WGS) entry which is preliminary data.</text>
</comment>
<dbReference type="InterPro" id="IPR027417">
    <property type="entry name" value="P-loop_NTPase"/>
</dbReference>
<proteinExistence type="predicted"/>
<evidence type="ECO:0000256" key="2">
    <source>
        <dbReference type="ARBA" id="ARBA00022692"/>
    </source>
</evidence>
<evidence type="ECO:0000313" key="11">
    <source>
        <dbReference type="EMBL" id="MDI4650167.1"/>
    </source>
</evidence>
<dbReference type="CDD" id="cd03254">
    <property type="entry name" value="ABCC_Glucan_exporter_like"/>
    <property type="match status" value="1"/>
</dbReference>
<dbReference type="SUPFAM" id="SSF52540">
    <property type="entry name" value="P-loop containing nucleoside triphosphate hydrolases"/>
    <property type="match status" value="1"/>
</dbReference>
<gene>
    <name evidence="11" type="ORF">KB449_34880</name>
</gene>
<feature type="transmembrane region" description="Helical" evidence="8">
    <location>
        <begin position="288"/>
        <end position="312"/>
    </location>
</feature>
<keyword evidence="12" id="KW-1185">Reference proteome</keyword>
<organism evidence="11 12">
    <name type="scientific">Cohnella hashimotonis</name>
    <dbReference type="NCBI Taxonomy" id="2826895"/>
    <lineage>
        <taxon>Bacteria</taxon>
        <taxon>Bacillati</taxon>
        <taxon>Bacillota</taxon>
        <taxon>Bacilli</taxon>
        <taxon>Bacillales</taxon>
        <taxon>Paenibacillaceae</taxon>
        <taxon>Cohnella</taxon>
    </lineage>
</organism>
<dbReference type="EMBL" id="JAGRPV010000002">
    <property type="protein sequence ID" value="MDI4650167.1"/>
    <property type="molecule type" value="Genomic_DNA"/>
</dbReference>
<dbReference type="InterPro" id="IPR017871">
    <property type="entry name" value="ABC_transporter-like_CS"/>
</dbReference>
<keyword evidence="6 8" id="KW-0472">Membrane</keyword>
<evidence type="ECO:0000256" key="3">
    <source>
        <dbReference type="ARBA" id="ARBA00022741"/>
    </source>
</evidence>
<dbReference type="PANTHER" id="PTHR43394">
    <property type="entry name" value="ATP-DEPENDENT PERMEASE MDL1, MITOCHONDRIAL"/>
    <property type="match status" value="1"/>
</dbReference>
<feature type="domain" description="ABC transporter" evidence="9">
    <location>
        <begin position="367"/>
        <end position="601"/>
    </location>
</feature>
<reference evidence="11" key="1">
    <citation type="submission" date="2023-04" db="EMBL/GenBank/DDBJ databases">
        <title>Comparative genomic analysis of Cohnella hashimotonis sp. nov., isolated from the International Space Station.</title>
        <authorList>
            <person name="Venkateswaran K."/>
            <person name="Simpson A."/>
        </authorList>
    </citation>
    <scope>NUCLEOTIDE SEQUENCE</scope>
    <source>
        <strain evidence="11">F6_2S_P_1</strain>
    </source>
</reference>
<evidence type="ECO:0000256" key="1">
    <source>
        <dbReference type="ARBA" id="ARBA00004651"/>
    </source>
</evidence>
<dbReference type="SMART" id="SM00382">
    <property type="entry name" value="AAA"/>
    <property type="match status" value="1"/>
</dbReference>
<dbReference type="CDD" id="cd18547">
    <property type="entry name" value="ABC_6TM_Tm288_like"/>
    <property type="match status" value="1"/>
</dbReference>
<dbReference type="PROSITE" id="PS00211">
    <property type="entry name" value="ABC_TRANSPORTER_1"/>
    <property type="match status" value="1"/>
</dbReference>
<dbReference type="PANTHER" id="PTHR43394:SF1">
    <property type="entry name" value="ATP-BINDING CASSETTE SUB-FAMILY B MEMBER 10, MITOCHONDRIAL"/>
    <property type="match status" value="1"/>
</dbReference>
<keyword evidence="5 8" id="KW-1133">Transmembrane helix</keyword>
<accession>A0ABT6TTI0</accession>
<feature type="transmembrane region" description="Helical" evidence="8">
    <location>
        <begin position="91"/>
        <end position="114"/>
    </location>
</feature>
<dbReference type="PROSITE" id="PS50929">
    <property type="entry name" value="ABC_TM1F"/>
    <property type="match status" value="1"/>
</dbReference>
<sequence>MPRREALSARYGSMPLRKPPPAGAAQNRGPRELRRTMIRIGGYMRPYRRRLTLALLLVVAGAGCGLAGPYLLGEAVDAALGGGGPSSLAPYLLGLGALYLLQAAASMLQQYLVIGAAQRTVADMRSDLFGRLHRVPMPYLSSRPHGDLISRMINDIDNLSQSLGGAFVQVLSSAVVFGGMLGLMLWLSWPLTLVSLSVIPFMLLGTHWISARTGALFKAQQRELGAFSAYAEEAAAGQPVIRALSRERRTQETFDARSRELMRVSYWAQTFSGFVPKLMFLLNNLSFAVIAAAGSLFALHGLVTVGIIVTFAEYARQFSRPLNELASQVNAMLSAVAGAERAFEVLDQEEETDGEDAEELSGVRGAIAFEDVTFSYGSGAPALVDLSFSAAPGQSVALVGPTGAGKSTVVQLITRFYEPQRGTIAIDGRDIKRLTRDSLRRHMGFVLQDSVLFHDSVRVNIRYGRPEASDAEVEEAAKLANAHDFIMKLPEGYDTVLRQEGDEISHGQKQLLAIARAMLSDPSILILDEATSSIDTVTELHIQEALRRLMRGRTSIVIAHRLATIRGADRIVVLERGRTAEQGTHDELMAMNGLYSRLYDTPQVQ</sequence>
<feature type="region of interest" description="Disordered" evidence="7">
    <location>
        <begin position="1"/>
        <end position="29"/>
    </location>
</feature>
<dbReference type="GO" id="GO:0005524">
    <property type="term" value="F:ATP binding"/>
    <property type="evidence" value="ECO:0007669"/>
    <property type="project" value="UniProtKB-KW"/>
</dbReference>
<dbReference type="Pfam" id="PF00664">
    <property type="entry name" value="ABC_membrane"/>
    <property type="match status" value="1"/>
</dbReference>
<evidence type="ECO:0000256" key="7">
    <source>
        <dbReference type="SAM" id="MobiDB-lite"/>
    </source>
</evidence>
<dbReference type="InterPro" id="IPR036640">
    <property type="entry name" value="ABC1_TM_sf"/>
</dbReference>
<evidence type="ECO:0000313" key="12">
    <source>
        <dbReference type="Proteomes" id="UP001161691"/>
    </source>
</evidence>
<dbReference type="InterPro" id="IPR039421">
    <property type="entry name" value="Type_1_exporter"/>
</dbReference>
<evidence type="ECO:0000256" key="8">
    <source>
        <dbReference type="SAM" id="Phobius"/>
    </source>
</evidence>
<dbReference type="InterPro" id="IPR003439">
    <property type="entry name" value="ABC_transporter-like_ATP-bd"/>
</dbReference>
<dbReference type="Gene3D" id="3.40.50.300">
    <property type="entry name" value="P-loop containing nucleotide triphosphate hydrolases"/>
    <property type="match status" value="1"/>
</dbReference>
<evidence type="ECO:0000259" key="9">
    <source>
        <dbReference type="PROSITE" id="PS50893"/>
    </source>
</evidence>
<comment type="subcellular location">
    <subcellularLocation>
        <location evidence="1">Cell membrane</location>
        <topology evidence="1">Multi-pass membrane protein</topology>
    </subcellularLocation>
</comment>
<dbReference type="SUPFAM" id="SSF90123">
    <property type="entry name" value="ABC transporter transmembrane region"/>
    <property type="match status" value="1"/>
</dbReference>
<keyword evidence="4 11" id="KW-0067">ATP-binding</keyword>
<dbReference type="Proteomes" id="UP001161691">
    <property type="component" value="Unassembled WGS sequence"/>
</dbReference>
<dbReference type="Pfam" id="PF00005">
    <property type="entry name" value="ABC_tran"/>
    <property type="match status" value="1"/>
</dbReference>
<evidence type="ECO:0000256" key="5">
    <source>
        <dbReference type="ARBA" id="ARBA00022989"/>
    </source>
</evidence>
<feature type="transmembrane region" description="Helical" evidence="8">
    <location>
        <begin position="193"/>
        <end position="211"/>
    </location>
</feature>
<dbReference type="InterPro" id="IPR003593">
    <property type="entry name" value="AAA+_ATPase"/>
</dbReference>
<dbReference type="InterPro" id="IPR011527">
    <property type="entry name" value="ABC1_TM_dom"/>
</dbReference>
<evidence type="ECO:0000259" key="10">
    <source>
        <dbReference type="PROSITE" id="PS50929"/>
    </source>
</evidence>
<dbReference type="RefSeq" id="WP_282913032.1">
    <property type="nucleotide sequence ID" value="NZ_JAGRPV010000002.1"/>
</dbReference>
<name>A0ABT6TTI0_9BACL</name>
<protein>
    <submittedName>
        <fullName evidence="11">ABC transporter ATP-binding protein</fullName>
    </submittedName>
</protein>
<keyword evidence="2 8" id="KW-0812">Transmembrane</keyword>